<dbReference type="EMBL" id="JABFXE010000767">
    <property type="protein sequence ID" value="NUQ90398.1"/>
    <property type="molecule type" value="Genomic_DNA"/>
</dbReference>
<sequence length="259" mass="28209">DEAEPLLREALAAAEAAGQPQQALGHLANLGVTHWYRARFTQSEHAFERAIALADELGNAAAAMESRTGLAILCLDTGRLDAAAARIAEVAAAADAADSERFRIMALLWGGELHRLRGRYEDGIREVTLALDMARESGRHPTVWSAQNVLADLLGDAGRPHAALDLLRPGRTERRQLAYVRSARRDHLICKLRNSVGDFGTAADHGRRARTEFAEMPAPLWHARTLAALAASHRGLGEEETAADLDRRAEQTFTELGCR</sequence>
<dbReference type="SUPFAM" id="SSF48452">
    <property type="entry name" value="TPR-like"/>
    <property type="match status" value="1"/>
</dbReference>
<proteinExistence type="predicted"/>
<name>A0A850CEP9_9ACTN</name>
<evidence type="ECO:0000313" key="2">
    <source>
        <dbReference type="Proteomes" id="UP000574690"/>
    </source>
</evidence>
<accession>A0A850CEP9</accession>
<comment type="caution">
    <text evidence="1">The sequence shown here is derived from an EMBL/GenBank/DDBJ whole genome shotgun (WGS) entry which is preliminary data.</text>
</comment>
<feature type="non-terminal residue" evidence="1">
    <location>
        <position position="1"/>
    </location>
</feature>
<reference evidence="1 2" key="1">
    <citation type="submission" date="2020-05" db="EMBL/GenBank/DDBJ databases">
        <title>DNA-SIP metagenomic assembled genomes.</title>
        <authorList>
            <person name="Yu J."/>
        </authorList>
    </citation>
    <scope>NUCLEOTIDE SEQUENCE [LARGE SCALE GENOMIC DNA]</scope>
    <source>
        <strain evidence="1">Bin5.27</strain>
    </source>
</reference>
<gene>
    <name evidence="1" type="ORF">HOQ43_18295</name>
</gene>
<dbReference type="Gene3D" id="1.25.40.10">
    <property type="entry name" value="Tetratricopeptide repeat domain"/>
    <property type="match status" value="1"/>
</dbReference>
<organism evidence="1 2">
    <name type="scientific">Glycomyces artemisiae</name>
    <dbReference type="NCBI Taxonomy" id="1076443"/>
    <lineage>
        <taxon>Bacteria</taxon>
        <taxon>Bacillati</taxon>
        <taxon>Actinomycetota</taxon>
        <taxon>Actinomycetes</taxon>
        <taxon>Glycomycetales</taxon>
        <taxon>Glycomycetaceae</taxon>
        <taxon>Glycomyces</taxon>
    </lineage>
</organism>
<dbReference type="Proteomes" id="UP000574690">
    <property type="component" value="Unassembled WGS sequence"/>
</dbReference>
<evidence type="ECO:0008006" key="3">
    <source>
        <dbReference type="Google" id="ProtNLM"/>
    </source>
</evidence>
<dbReference type="InterPro" id="IPR011990">
    <property type="entry name" value="TPR-like_helical_dom_sf"/>
</dbReference>
<evidence type="ECO:0000313" key="1">
    <source>
        <dbReference type="EMBL" id="NUQ90398.1"/>
    </source>
</evidence>
<dbReference type="AlphaFoldDB" id="A0A850CEP9"/>
<protein>
    <recommendedName>
        <fullName evidence="3">Tetratricopeptide repeat protein</fullName>
    </recommendedName>
</protein>